<proteinExistence type="predicted"/>
<name>A0ABM7R838_9BACT</name>
<dbReference type="Proteomes" id="UP001374893">
    <property type="component" value="Chromosome"/>
</dbReference>
<accession>A0ABM7R838</accession>
<keyword evidence="2" id="KW-1185">Reference proteome</keyword>
<organism evidence="1 2">
    <name type="scientific">Haloferula helveola</name>
    <dbReference type="NCBI Taxonomy" id="490095"/>
    <lineage>
        <taxon>Bacteria</taxon>
        <taxon>Pseudomonadati</taxon>
        <taxon>Verrucomicrobiota</taxon>
        <taxon>Verrucomicrobiia</taxon>
        <taxon>Verrucomicrobiales</taxon>
        <taxon>Verrucomicrobiaceae</taxon>
        <taxon>Haloferula</taxon>
    </lineage>
</organism>
<dbReference type="InterPro" id="IPR036034">
    <property type="entry name" value="PDZ_sf"/>
</dbReference>
<dbReference type="Gene3D" id="2.30.42.10">
    <property type="match status" value="1"/>
</dbReference>
<gene>
    <name evidence="1" type="ORF">HAHE_10290</name>
</gene>
<evidence type="ECO:0008006" key="3">
    <source>
        <dbReference type="Google" id="ProtNLM"/>
    </source>
</evidence>
<reference evidence="1 2" key="1">
    <citation type="submission" date="2021-06" db="EMBL/GenBank/DDBJ databases">
        <title>Complete genome of Haloferula helveola possessing various polysaccharide degrading enzymes.</title>
        <authorList>
            <person name="Takami H."/>
            <person name="Huang C."/>
            <person name="Hamasaki K."/>
        </authorList>
    </citation>
    <scope>NUCLEOTIDE SEQUENCE [LARGE SCALE GENOMIC DNA]</scope>
    <source>
        <strain evidence="1 2">CN-1</strain>
    </source>
</reference>
<sequence length="200" mass="21144">MNKTTPWIPVVAAVAVLAVNGAGQPATECKRAAEPAAAEVSPGLEAAALQHLLRKHGAELSEIEKSALGSAISKLDAEATPAVAPMLVDLGVAVEELDDSQRRHLQPQIEGGLSVTRTSPDGLLTFWGVEKSDLIVSANGQALHNARELLDALDESVDKNKPLLLDVIVQGNRRTINLRPLGARAPLQPGAGRFWQFMGC</sequence>
<protein>
    <recommendedName>
        <fullName evidence="3">PDZ domain-containing protein</fullName>
    </recommendedName>
</protein>
<evidence type="ECO:0000313" key="1">
    <source>
        <dbReference type="EMBL" id="BCX47121.1"/>
    </source>
</evidence>
<dbReference type="EMBL" id="AP024702">
    <property type="protein sequence ID" value="BCX47121.1"/>
    <property type="molecule type" value="Genomic_DNA"/>
</dbReference>
<dbReference type="SUPFAM" id="SSF50156">
    <property type="entry name" value="PDZ domain-like"/>
    <property type="match status" value="1"/>
</dbReference>
<evidence type="ECO:0000313" key="2">
    <source>
        <dbReference type="Proteomes" id="UP001374893"/>
    </source>
</evidence>
<dbReference type="RefSeq" id="WP_338689154.1">
    <property type="nucleotide sequence ID" value="NZ_AP024702.1"/>
</dbReference>